<dbReference type="EMBL" id="VUJU01011519">
    <property type="protein sequence ID" value="KAF0710820.1"/>
    <property type="molecule type" value="Genomic_DNA"/>
</dbReference>
<protein>
    <submittedName>
        <fullName evidence="3">MADF domain-containing protein</fullName>
    </submittedName>
</protein>
<feature type="domain" description="MADF" evidence="2">
    <location>
        <begin position="11"/>
        <end position="97"/>
    </location>
</feature>
<gene>
    <name evidence="3" type="ORF">FWK35_00027460</name>
</gene>
<evidence type="ECO:0000313" key="4">
    <source>
        <dbReference type="Proteomes" id="UP000478052"/>
    </source>
</evidence>
<dbReference type="AlphaFoldDB" id="A0A6G0VV54"/>
<dbReference type="PANTHER" id="PTHR21505:SF12">
    <property type="entry name" value="MADF DOMAIN-CONTAINING PROTEIN-RELATED"/>
    <property type="match status" value="1"/>
</dbReference>
<dbReference type="PROSITE" id="PS51029">
    <property type="entry name" value="MADF"/>
    <property type="match status" value="1"/>
</dbReference>
<evidence type="ECO:0000313" key="3">
    <source>
        <dbReference type="EMBL" id="KAF0710820.1"/>
    </source>
</evidence>
<organism evidence="3 4">
    <name type="scientific">Aphis craccivora</name>
    <name type="common">Cowpea aphid</name>
    <dbReference type="NCBI Taxonomy" id="307492"/>
    <lineage>
        <taxon>Eukaryota</taxon>
        <taxon>Metazoa</taxon>
        <taxon>Ecdysozoa</taxon>
        <taxon>Arthropoda</taxon>
        <taxon>Hexapoda</taxon>
        <taxon>Insecta</taxon>
        <taxon>Pterygota</taxon>
        <taxon>Neoptera</taxon>
        <taxon>Paraneoptera</taxon>
        <taxon>Hemiptera</taxon>
        <taxon>Sternorrhyncha</taxon>
        <taxon>Aphidomorpha</taxon>
        <taxon>Aphidoidea</taxon>
        <taxon>Aphididae</taxon>
        <taxon>Aphidini</taxon>
        <taxon>Aphis</taxon>
        <taxon>Aphis</taxon>
    </lineage>
</organism>
<name>A0A6G0VV54_APHCR</name>
<dbReference type="OrthoDB" id="6624970at2759"/>
<dbReference type="Pfam" id="PF10545">
    <property type="entry name" value="MADF_DNA_bdg"/>
    <property type="match status" value="1"/>
</dbReference>
<comment type="caution">
    <text evidence="3">The sequence shown here is derived from an EMBL/GenBank/DDBJ whole genome shotgun (WGS) entry which is preliminary data.</text>
</comment>
<evidence type="ECO:0000256" key="1">
    <source>
        <dbReference type="SAM" id="MobiDB-lite"/>
    </source>
</evidence>
<dbReference type="InterPro" id="IPR006578">
    <property type="entry name" value="MADF-dom"/>
</dbReference>
<evidence type="ECO:0000259" key="2">
    <source>
        <dbReference type="PROSITE" id="PS51029"/>
    </source>
</evidence>
<accession>A0A6G0VV54</accession>
<dbReference type="PANTHER" id="PTHR21505">
    <property type="entry name" value="MADF DOMAIN-CONTAINING PROTEIN-RELATED"/>
    <property type="match status" value="1"/>
</dbReference>
<feature type="compositionally biased region" description="Polar residues" evidence="1">
    <location>
        <begin position="138"/>
        <end position="147"/>
    </location>
</feature>
<dbReference type="SMART" id="SM00595">
    <property type="entry name" value="MADF"/>
    <property type="match status" value="1"/>
</dbReference>
<sequence>MSDWTNEDTIAFMELYQTKPILWDPKHRWHKDKAKVNDAWVEISNVFNKPIDELKNKKNSIMATFRGHLRRKKASIRSGAGQEDIYKPIWFLYNLIESFMGNINDCNATLNTEQGNNSQNAQEITADDNINETNLSNQIGQQTEDLNQTQRRPPVTPRRRSNPTELEEAGKQMKKAFSTLESCINNKKEEDECDLYAKIFAKKLRKLPECEREIFMYEIDGMFINRLRHCNNQSLTSCTNPSFTPPVSNQPKSAVEIDIPKRPLSSLSSYSEPELRICNRPLIPHYSISQLHSPVIHIPERSYTCSNSPISNLSNPAQLSISTSNTNISNQLNVTTSNAPNLIDTAFYAALDNYSGDYN</sequence>
<keyword evidence="4" id="KW-1185">Reference proteome</keyword>
<feature type="region of interest" description="Disordered" evidence="1">
    <location>
        <begin position="138"/>
        <end position="171"/>
    </location>
</feature>
<reference evidence="3 4" key="1">
    <citation type="submission" date="2019-08" db="EMBL/GenBank/DDBJ databases">
        <title>Whole genome of Aphis craccivora.</title>
        <authorList>
            <person name="Voronova N.V."/>
            <person name="Shulinski R.S."/>
            <person name="Bandarenka Y.V."/>
            <person name="Zhorov D.G."/>
            <person name="Warner D."/>
        </authorList>
    </citation>
    <scope>NUCLEOTIDE SEQUENCE [LARGE SCALE GENOMIC DNA]</scope>
    <source>
        <strain evidence="3">180601</strain>
        <tissue evidence="3">Whole Body</tissue>
    </source>
</reference>
<dbReference type="Proteomes" id="UP000478052">
    <property type="component" value="Unassembled WGS sequence"/>
</dbReference>
<proteinExistence type="predicted"/>